<evidence type="ECO:0000313" key="3">
    <source>
        <dbReference type="Proteomes" id="UP000729402"/>
    </source>
</evidence>
<dbReference type="EMBL" id="JAAALK010000283">
    <property type="protein sequence ID" value="KAG8069539.1"/>
    <property type="molecule type" value="Genomic_DNA"/>
</dbReference>
<accession>A0A8J5SN63</accession>
<organism evidence="2 3">
    <name type="scientific">Zizania palustris</name>
    <name type="common">Northern wild rice</name>
    <dbReference type="NCBI Taxonomy" id="103762"/>
    <lineage>
        <taxon>Eukaryota</taxon>
        <taxon>Viridiplantae</taxon>
        <taxon>Streptophyta</taxon>
        <taxon>Embryophyta</taxon>
        <taxon>Tracheophyta</taxon>
        <taxon>Spermatophyta</taxon>
        <taxon>Magnoliopsida</taxon>
        <taxon>Liliopsida</taxon>
        <taxon>Poales</taxon>
        <taxon>Poaceae</taxon>
        <taxon>BOP clade</taxon>
        <taxon>Oryzoideae</taxon>
        <taxon>Oryzeae</taxon>
        <taxon>Zizaniinae</taxon>
        <taxon>Zizania</taxon>
    </lineage>
</organism>
<sequence length="74" mass="8012">MSCRSATVGPLGKALAHQKVSSTPSSRFAAATKVDPGRPSTSERWRGPGVHLPESVEANYSEMRDEIPYPTLRT</sequence>
<keyword evidence="3" id="KW-1185">Reference proteome</keyword>
<dbReference type="Proteomes" id="UP000729402">
    <property type="component" value="Unassembled WGS sequence"/>
</dbReference>
<name>A0A8J5SN63_ZIZPA</name>
<reference evidence="2" key="2">
    <citation type="submission" date="2021-02" db="EMBL/GenBank/DDBJ databases">
        <authorList>
            <person name="Kimball J.A."/>
            <person name="Haas M.W."/>
            <person name="Macchietto M."/>
            <person name="Kono T."/>
            <person name="Duquette J."/>
            <person name="Shao M."/>
        </authorList>
    </citation>
    <scope>NUCLEOTIDE SEQUENCE</scope>
    <source>
        <tissue evidence="2">Fresh leaf tissue</tissue>
    </source>
</reference>
<dbReference type="AlphaFoldDB" id="A0A8J5SN63"/>
<comment type="caution">
    <text evidence="2">The sequence shown here is derived from an EMBL/GenBank/DDBJ whole genome shotgun (WGS) entry which is preliminary data.</text>
</comment>
<gene>
    <name evidence="2" type="ORF">GUJ93_ZPchr0006g42085</name>
</gene>
<evidence type="ECO:0000313" key="2">
    <source>
        <dbReference type="EMBL" id="KAG8069539.1"/>
    </source>
</evidence>
<proteinExistence type="predicted"/>
<feature type="region of interest" description="Disordered" evidence="1">
    <location>
        <begin position="1"/>
        <end position="57"/>
    </location>
</feature>
<protein>
    <submittedName>
        <fullName evidence="2">Uncharacterized protein</fullName>
    </submittedName>
</protein>
<evidence type="ECO:0000256" key="1">
    <source>
        <dbReference type="SAM" id="MobiDB-lite"/>
    </source>
</evidence>
<reference evidence="2" key="1">
    <citation type="journal article" date="2021" name="bioRxiv">
        <title>Whole Genome Assembly and Annotation of Northern Wild Rice, Zizania palustris L., Supports a Whole Genome Duplication in the Zizania Genus.</title>
        <authorList>
            <person name="Haas M."/>
            <person name="Kono T."/>
            <person name="Macchietto M."/>
            <person name="Millas R."/>
            <person name="McGilp L."/>
            <person name="Shao M."/>
            <person name="Duquette J."/>
            <person name="Hirsch C.N."/>
            <person name="Kimball J."/>
        </authorList>
    </citation>
    <scope>NUCLEOTIDE SEQUENCE</scope>
    <source>
        <tissue evidence="2">Fresh leaf tissue</tissue>
    </source>
</reference>